<dbReference type="GO" id="GO:0003723">
    <property type="term" value="F:RNA binding"/>
    <property type="evidence" value="ECO:0007669"/>
    <property type="project" value="UniProtKB-UniRule"/>
</dbReference>
<keyword evidence="4" id="KW-1185">Reference proteome</keyword>
<dbReference type="PANTHER" id="PTHR48029">
    <property type="entry name" value="NUCLEOLAR PROTEIN 8"/>
    <property type="match status" value="1"/>
</dbReference>
<dbReference type="Proteomes" id="UP000504621">
    <property type="component" value="Unplaced"/>
</dbReference>
<evidence type="ECO:0000256" key="2">
    <source>
        <dbReference type="PROSITE-ProRule" id="PRU00176"/>
    </source>
</evidence>
<dbReference type="GeneID" id="110420666"/>
<evidence type="ECO:0000313" key="5">
    <source>
        <dbReference type="RefSeq" id="XP_021289718.1"/>
    </source>
</evidence>
<dbReference type="Pfam" id="PF00076">
    <property type="entry name" value="RRM_1"/>
    <property type="match status" value="1"/>
</dbReference>
<reference evidence="5" key="1">
    <citation type="submission" date="2025-08" db="UniProtKB">
        <authorList>
            <consortium name="RefSeq"/>
        </authorList>
    </citation>
    <scope>IDENTIFICATION</scope>
    <source>
        <tissue evidence="5">Leaf</tissue>
    </source>
</reference>
<dbReference type="AlphaFoldDB" id="A0A6J1ARX0"/>
<dbReference type="PROSITE" id="PS50102">
    <property type="entry name" value="RRM"/>
    <property type="match status" value="1"/>
</dbReference>
<keyword evidence="1 2" id="KW-0694">RNA-binding</keyword>
<accession>A0A6J1ARX0</accession>
<evidence type="ECO:0000313" key="4">
    <source>
        <dbReference type="Proteomes" id="UP000504621"/>
    </source>
</evidence>
<dbReference type="InterPro" id="IPR035979">
    <property type="entry name" value="RBD_domain_sf"/>
</dbReference>
<sequence>MSAKRGADSGAGNEALRPTNQVAAEKLLLHGLSNRTRNQKLREAFAKFDHVLHDRIAKYTQGFGFVINANFEHAEKGIKGMEAKIFAGCADDQKLPRGNQQPQRVIRILAHV</sequence>
<protein>
    <submittedName>
        <fullName evidence="5">Organelle RRM domain-containing protein 2, mitochondrial-like</fullName>
    </submittedName>
</protein>
<evidence type="ECO:0000256" key="1">
    <source>
        <dbReference type="ARBA" id="ARBA00022884"/>
    </source>
</evidence>
<name>A0A6J1ARX0_9ROSI</name>
<gene>
    <name evidence="5" type="primary">LOC110420666</name>
</gene>
<dbReference type="GO" id="GO:0080156">
    <property type="term" value="P:mitochondrial mRNA modification"/>
    <property type="evidence" value="ECO:0007669"/>
    <property type="project" value="TreeGrafter"/>
</dbReference>
<dbReference type="Gene3D" id="3.30.70.330">
    <property type="match status" value="1"/>
</dbReference>
<organism evidence="4 5">
    <name type="scientific">Herrania umbratica</name>
    <dbReference type="NCBI Taxonomy" id="108875"/>
    <lineage>
        <taxon>Eukaryota</taxon>
        <taxon>Viridiplantae</taxon>
        <taxon>Streptophyta</taxon>
        <taxon>Embryophyta</taxon>
        <taxon>Tracheophyta</taxon>
        <taxon>Spermatophyta</taxon>
        <taxon>Magnoliopsida</taxon>
        <taxon>eudicotyledons</taxon>
        <taxon>Gunneridae</taxon>
        <taxon>Pentapetalae</taxon>
        <taxon>rosids</taxon>
        <taxon>malvids</taxon>
        <taxon>Malvales</taxon>
        <taxon>Malvaceae</taxon>
        <taxon>Byttnerioideae</taxon>
        <taxon>Herrania</taxon>
    </lineage>
</organism>
<evidence type="ECO:0000259" key="3">
    <source>
        <dbReference type="PROSITE" id="PS50102"/>
    </source>
</evidence>
<dbReference type="GO" id="GO:0005739">
    <property type="term" value="C:mitochondrion"/>
    <property type="evidence" value="ECO:0007669"/>
    <property type="project" value="TreeGrafter"/>
</dbReference>
<dbReference type="PANTHER" id="PTHR48029:SF1">
    <property type="entry name" value="NUCLEOLAR PROTEIN 8"/>
    <property type="match status" value="1"/>
</dbReference>
<dbReference type="RefSeq" id="XP_021289718.1">
    <property type="nucleotide sequence ID" value="XM_021434043.1"/>
</dbReference>
<feature type="domain" description="RRM" evidence="3">
    <location>
        <begin position="25"/>
        <end position="95"/>
    </location>
</feature>
<proteinExistence type="predicted"/>
<dbReference type="SUPFAM" id="SSF54928">
    <property type="entry name" value="RNA-binding domain, RBD"/>
    <property type="match status" value="1"/>
</dbReference>
<dbReference type="InterPro" id="IPR000504">
    <property type="entry name" value="RRM_dom"/>
</dbReference>
<dbReference type="InterPro" id="IPR012677">
    <property type="entry name" value="Nucleotide-bd_a/b_plait_sf"/>
</dbReference>